<dbReference type="EMBL" id="VSSQ01016312">
    <property type="protein sequence ID" value="MPM57512.1"/>
    <property type="molecule type" value="Genomic_DNA"/>
</dbReference>
<protein>
    <submittedName>
        <fullName evidence="1">Uncharacterized protein</fullName>
    </submittedName>
</protein>
<proteinExistence type="predicted"/>
<comment type="caution">
    <text evidence="1">The sequence shown here is derived from an EMBL/GenBank/DDBJ whole genome shotgun (WGS) entry which is preliminary data.</text>
</comment>
<organism evidence="1">
    <name type="scientific">bioreactor metagenome</name>
    <dbReference type="NCBI Taxonomy" id="1076179"/>
    <lineage>
        <taxon>unclassified sequences</taxon>
        <taxon>metagenomes</taxon>
        <taxon>ecological metagenomes</taxon>
    </lineage>
</organism>
<name>A0A645AW88_9ZZZZ</name>
<gene>
    <name evidence="1" type="ORF">SDC9_104334</name>
</gene>
<accession>A0A645AW88</accession>
<dbReference type="AlphaFoldDB" id="A0A645AW88"/>
<evidence type="ECO:0000313" key="1">
    <source>
        <dbReference type="EMBL" id="MPM57512.1"/>
    </source>
</evidence>
<reference evidence="1" key="1">
    <citation type="submission" date="2019-08" db="EMBL/GenBank/DDBJ databases">
        <authorList>
            <person name="Kucharzyk K."/>
            <person name="Murdoch R.W."/>
            <person name="Higgins S."/>
            <person name="Loffler F."/>
        </authorList>
    </citation>
    <scope>NUCLEOTIDE SEQUENCE</scope>
</reference>
<sequence length="170" mass="19550">MLDRVIQEIDDHLDDQLAIHLHRDDLLRQRYIERTVLYNTGHMGYSLVDHIIYNLMLLVQHKLIFTDTGHVQNVLDQIGQPDHFVADVGSQLFALSLRQSVKLVGQQGTGACKRREGTAQVMRNRAQQHAPQPLPLHSDPDLFTLTIAVFPVKRRPKLCRDSFDHKFLAE</sequence>